<dbReference type="PROSITE" id="PS00704">
    <property type="entry name" value="PROK_CO2_ANHYDRASE_1"/>
    <property type="match status" value="1"/>
</dbReference>
<comment type="cofactor">
    <cofactor evidence="6">
        <name>Zn(2+)</name>
        <dbReference type="ChEBI" id="CHEBI:29105"/>
    </cofactor>
    <text evidence="6">Binds 1 zinc ion per subunit.</text>
</comment>
<dbReference type="Proteomes" id="UP000631114">
    <property type="component" value="Unassembled WGS sequence"/>
</dbReference>
<organism evidence="8 9">
    <name type="scientific">Coptis chinensis</name>
    <dbReference type="NCBI Taxonomy" id="261450"/>
    <lineage>
        <taxon>Eukaryota</taxon>
        <taxon>Viridiplantae</taxon>
        <taxon>Streptophyta</taxon>
        <taxon>Embryophyta</taxon>
        <taxon>Tracheophyta</taxon>
        <taxon>Spermatophyta</taxon>
        <taxon>Magnoliopsida</taxon>
        <taxon>Ranunculales</taxon>
        <taxon>Ranunculaceae</taxon>
        <taxon>Coptidoideae</taxon>
        <taxon>Coptis</taxon>
    </lineage>
</organism>
<feature type="binding site" evidence="6">
    <location>
        <position position="186"/>
    </location>
    <ligand>
        <name>Zn(2+)</name>
        <dbReference type="ChEBI" id="CHEBI:29105"/>
    </ligand>
</feature>
<dbReference type="GO" id="GO:0004089">
    <property type="term" value="F:carbonate dehydratase activity"/>
    <property type="evidence" value="ECO:0007669"/>
    <property type="project" value="UniProtKB-UniRule"/>
</dbReference>
<proteinExistence type="inferred from homology"/>
<dbReference type="PANTHER" id="PTHR11002:SF12">
    <property type="entry name" value="CARBONIC ANHYDRASE"/>
    <property type="match status" value="1"/>
</dbReference>
<name>A0A835HQ94_9MAGN</name>
<keyword evidence="3 6" id="KW-0862">Zinc</keyword>
<evidence type="ECO:0000256" key="2">
    <source>
        <dbReference type="ARBA" id="ARBA00012925"/>
    </source>
</evidence>
<dbReference type="GO" id="GO:0015976">
    <property type="term" value="P:carbon utilization"/>
    <property type="evidence" value="ECO:0007669"/>
    <property type="project" value="InterPro"/>
</dbReference>
<evidence type="ECO:0000256" key="7">
    <source>
        <dbReference type="RuleBase" id="RU003956"/>
    </source>
</evidence>
<evidence type="ECO:0000256" key="6">
    <source>
        <dbReference type="PIRSR" id="PIRSR601765-1"/>
    </source>
</evidence>
<evidence type="ECO:0000256" key="5">
    <source>
        <dbReference type="ARBA" id="ARBA00048348"/>
    </source>
</evidence>
<dbReference type="AlphaFoldDB" id="A0A835HQ94"/>
<feature type="binding site" evidence="6">
    <location>
        <position position="189"/>
    </location>
    <ligand>
        <name>Zn(2+)</name>
        <dbReference type="ChEBI" id="CHEBI:29105"/>
    </ligand>
</feature>
<dbReference type="EMBL" id="JADFTS010000006">
    <property type="protein sequence ID" value="KAF9602352.1"/>
    <property type="molecule type" value="Genomic_DNA"/>
</dbReference>
<dbReference type="PANTHER" id="PTHR11002">
    <property type="entry name" value="CARBONIC ANHYDRASE"/>
    <property type="match status" value="1"/>
</dbReference>
<dbReference type="InterPro" id="IPR036874">
    <property type="entry name" value="Carbonic_anhydrase_sf"/>
</dbReference>
<accession>A0A835HQ94</accession>
<dbReference type="InterPro" id="IPR015892">
    <property type="entry name" value="Carbonic_anhydrase_CS"/>
</dbReference>
<comment type="function">
    <text evidence="7">Reversible hydration of carbon dioxide.</text>
</comment>
<sequence>MAVSLSNFYVLNEPNVLPSNASTKFPGASLLASKLQICASPSTHLRNLGSVKRYSVLRSEASRKSQQLTQELQTNQMSNVGTDQEKDLFFEMKDRFLSFKRHSYMENLDHFQILAKGQAPKFMVVACADSRVCPSNILGFKPGEAFTVRSVANLVPEFESGPSETKAGLEFSVNSLEVENIFVIGHSCCGGIRALMSMQDEVDSSSFIQNWVVIGNNASLKLFRVTHGDVLDMKLQP</sequence>
<keyword evidence="6" id="KW-0479">Metal-binding</keyword>
<keyword evidence="4 7" id="KW-0456">Lyase</keyword>
<gene>
    <name evidence="8" type="ORF">IFM89_026779</name>
</gene>
<comment type="caution">
    <text evidence="8">The sequence shown here is derived from an EMBL/GenBank/DDBJ whole genome shotgun (WGS) entry which is preliminary data.</text>
</comment>
<protein>
    <recommendedName>
        <fullName evidence="2 7">Carbonic anhydrase</fullName>
        <ecNumber evidence="2 7">4.2.1.1</ecNumber>
    </recommendedName>
    <alternativeName>
        <fullName evidence="7">Carbonate dehydratase</fullName>
    </alternativeName>
</protein>
<feature type="binding site" evidence="6">
    <location>
        <position position="129"/>
    </location>
    <ligand>
        <name>Zn(2+)</name>
        <dbReference type="ChEBI" id="CHEBI:29105"/>
    </ligand>
</feature>
<dbReference type="Pfam" id="PF00484">
    <property type="entry name" value="Pro_CA"/>
    <property type="match status" value="1"/>
</dbReference>
<comment type="similarity">
    <text evidence="1 7">Belongs to the beta-class carbonic anhydrase family.</text>
</comment>
<dbReference type="GO" id="GO:0008270">
    <property type="term" value="F:zinc ion binding"/>
    <property type="evidence" value="ECO:0007669"/>
    <property type="project" value="UniProtKB-UniRule"/>
</dbReference>
<keyword evidence="9" id="KW-1185">Reference proteome</keyword>
<dbReference type="SUPFAM" id="SSF53056">
    <property type="entry name" value="beta-carbonic anhydrase, cab"/>
    <property type="match status" value="1"/>
</dbReference>
<dbReference type="EC" id="4.2.1.1" evidence="2 7"/>
<dbReference type="InterPro" id="IPR001765">
    <property type="entry name" value="Carbonic_anhydrase"/>
</dbReference>
<evidence type="ECO:0000256" key="3">
    <source>
        <dbReference type="ARBA" id="ARBA00022833"/>
    </source>
</evidence>
<evidence type="ECO:0000313" key="8">
    <source>
        <dbReference type="EMBL" id="KAF9602352.1"/>
    </source>
</evidence>
<comment type="catalytic activity">
    <reaction evidence="5 7">
        <text>hydrogencarbonate + H(+) = CO2 + H2O</text>
        <dbReference type="Rhea" id="RHEA:10748"/>
        <dbReference type="ChEBI" id="CHEBI:15377"/>
        <dbReference type="ChEBI" id="CHEBI:15378"/>
        <dbReference type="ChEBI" id="CHEBI:16526"/>
        <dbReference type="ChEBI" id="CHEBI:17544"/>
        <dbReference type="EC" id="4.2.1.1"/>
    </reaction>
</comment>
<dbReference type="OrthoDB" id="10248475at2759"/>
<dbReference type="Gene3D" id="3.40.1050.10">
    <property type="entry name" value="Carbonic anhydrase"/>
    <property type="match status" value="1"/>
</dbReference>
<evidence type="ECO:0000313" key="9">
    <source>
        <dbReference type="Proteomes" id="UP000631114"/>
    </source>
</evidence>
<evidence type="ECO:0000256" key="4">
    <source>
        <dbReference type="ARBA" id="ARBA00023239"/>
    </source>
</evidence>
<evidence type="ECO:0000256" key="1">
    <source>
        <dbReference type="ARBA" id="ARBA00006217"/>
    </source>
</evidence>
<feature type="binding site" evidence="6">
    <location>
        <position position="127"/>
    </location>
    <ligand>
        <name>Zn(2+)</name>
        <dbReference type="ChEBI" id="CHEBI:29105"/>
    </ligand>
</feature>
<reference evidence="8 9" key="1">
    <citation type="submission" date="2020-10" db="EMBL/GenBank/DDBJ databases">
        <title>The Coptis chinensis genome and diversification of protoberbering-type alkaloids.</title>
        <authorList>
            <person name="Wang B."/>
            <person name="Shu S."/>
            <person name="Song C."/>
            <person name="Liu Y."/>
        </authorList>
    </citation>
    <scope>NUCLEOTIDE SEQUENCE [LARGE SCALE GENOMIC DNA]</scope>
    <source>
        <strain evidence="8">HL-2020</strain>
        <tissue evidence="8">Leaf</tissue>
    </source>
</reference>
<dbReference type="SMART" id="SM00947">
    <property type="entry name" value="Pro_CA"/>
    <property type="match status" value="1"/>
</dbReference>